<gene>
    <name evidence="1" type="ORF">BRPE64_ECDS00050</name>
</gene>
<geneLocation type="plasmid" evidence="1 2">
    <name>p2</name>
</geneLocation>
<dbReference type="EMBL" id="AP013062">
    <property type="protein sequence ID" value="BAN28163.1"/>
    <property type="molecule type" value="Genomic_DNA"/>
</dbReference>
<keyword evidence="2" id="KW-1185">Reference proteome</keyword>
<keyword evidence="1" id="KW-0614">Plasmid</keyword>
<organism evidence="1 2">
    <name type="scientific">Caballeronia insecticola</name>
    <dbReference type="NCBI Taxonomy" id="758793"/>
    <lineage>
        <taxon>Bacteria</taxon>
        <taxon>Pseudomonadati</taxon>
        <taxon>Pseudomonadota</taxon>
        <taxon>Betaproteobacteria</taxon>
        <taxon>Burkholderiales</taxon>
        <taxon>Burkholderiaceae</taxon>
        <taxon>Caballeronia</taxon>
    </lineage>
</organism>
<proteinExistence type="predicted"/>
<dbReference type="HOGENOM" id="CLU_2104397_0_0_4"/>
<evidence type="ECO:0000313" key="2">
    <source>
        <dbReference type="Proteomes" id="UP000013966"/>
    </source>
</evidence>
<name>R4WU95_9BURK</name>
<sequence length="115" mass="12375">MPVACWYAGAGSSIVPLPASAAHLTLDAARLLMINLHVLISEGAGTSRMIGEIALDIAIHVLANARRLRRTCVSPVSANNGLKVRVSCSTHLRRHVCVARDPRQLDRRAEGGEHH</sequence>
<reference evidence="1 2" key="2">
    <citation type="journal article" date="2018" name="Int. J. Syst. Evol. Microbiol.">
        <title>Burkholderia insecticola sp. nov., a gut symbiotic bacterium of the bean bug Riptortus pedestris.</title>
        <authorList>
            <person name="Takeshita K."/>
            <person name="Tamaki H."/>
            <person name="Ohbayashi T."/>
            <person name="Meng X.-Y."/>
            <person name="Sone T."/>
            <person name="Mitani Y."/>
            <person name="Peeters C."/>
            <person name="Kikuchi Y."/>
            <person name="Vandamme P."/>
        </authorList>
    </citation>
    <scope>NUCLEOTIDE SEQUENCE [LARGE SCALE GENOMIC DNA]</scope>
    <source>
        <strain evidence="1">RPE64</strain>
        <plasmid evidence="1 2">p2</plasmid>
    </source>
</reference>
<dbReference type="AlphaFoldDB" id="R4WU95"/>
<accession>R4WU95</accession>
<reference evidence="1 2" key="1">
    <citation type="journal article" date="2013" name="Genome Announc.">
        <title>Complete Genome Sequence of Burkholderia sp. Strain RPE64, Bacterial Symbiont of the Bean Bug Riptortus pedestris.</title>
        <authorList>
            <person name="Shibata T.F."/>
            <person name="Maeda T."/>
            <person name="Nikoh N."/>
            <person name="Yamaguchi K."/>
            <person name="Oshima K."/>
            <person name="Hattori M."/>
            <person name="Nishiyama T."/>
            <person name="Hasebe M."/>
            <person name="Fukatsu T."/>
            <person name="Kikuchi Y."/>
            <person name="Shigenobu S."/>
        </authorList>
    </citation>
    <scope>NUCLEOTIDE SEQUENCE [LARGE SCALE GENOMIC DNA]</scope>
    <source>
        <plasmid evidence="1 2">p2</plasmid>
    </source>
</reference>
<dbReference type="KEGG" id="buo:BRPE64_ECDS00050"/>
<protein>
    <submittedName>
        <fullName evidence="1">Uncharacterized protein</fullName>
    </submittedName>
</protein>
<evidence type="ECO:0000313" key="1">
    <source>
        <dbReference type="EMBL" id="BAN28163.1"/>
    </source>
</evidence>
<dbReference type="Proteomes" id="UP000013966">
    <property type="component" value="Plasmid p2"/>
</dbReference>